<reference evidence="1" key="1">
    <citation type="submission" date="2016-05" db="EMBL/GenBank/DDBJ databases">
        <title>Microbial consortia oxidize butane by reversing methanogenesis.</title>
        <authorList>
            <person name="Laso-Perez R."/>
            <person name="Richter M."/>
            <person name="Wegener G."/>
            <person name="Musat F."/>
        </authorList>
    </citation>
    <scope>NUCLEOTIDE SEQUENCE [LARGE SCALE GENOMIC DNA]</scope>
    <source>
        <strain evidence="1">BOX2</strain>
    </source>
</reference>
<dbReference type="STRING" id="1838285.SCAL_001377"/>
<evidence type="ECO:0000313" key="2">
    <source>
        <dbReference type="Proteomes" id="UP000186940"/>
    </source>
</evidence>
<name>A0A1F2P802_9EURY</name>
<organism evidence="1 2">
    <name type="scientific">Candidatus Syntropharchaeum caldarium</name>
    <dbReference type="NCBI Taxonomy" id="1838285"/>
    <lineage>
        <taxon>Archaea</taxon>
        <taxon>Methanobacteriati</taxon>
        <taxon>Methanobacteriota</taxon>
        <taxon>Stenosarchaea group</taxon>
        <taxon>Methanomicrobia</taxon>
        <taxon>Methanosarcinales</taxon>
        <taxon>ANME-2 cluster</taxon>
        <taxon>Candidatus Syntropharchaeum</taxon>
    </lineage>
</organism>
<accession>A0A1F2P802</accession>
<gene>
    <name evidence="1" type="ORF">SCAL_001377</name>
</gene>
<dbReference type="EMBL" id="LYOS01000004">
    <property type="protein sequence ID" value="OFV67459.1"/>
    <property type="molecule type" value="Genomic_DNA"/>
</dbReference>
<dbReference type="AlphaFoldDB" id="A0A1F2P802"/>
<comment type="caution">
    <text evidence="1">The sequence shown here is derived from an EMBL/GenBank/DDBJ whole genome shotgun (WGS) entry which is preliminary data.</text>
</comment>
<dbReference type="Proteomes" id="UP000186940">
    <property type="component" value="Unassembled WGS sequence"/>
</dbReference>
<sequence>MGNFIVLEERYGLIFIYDESGKGINKALVFLSKKKTRLEE</sequence>
<protein>
    <submittedName>
        <fullName evidence="1">Uncharacterized protein</fullName>
    </submittedName>
</protein>
<keyword evidence="2" id="KW-1185">Reference proteome</keyword>
<evidence type="ECO:0000313" key="1">
    <source>
        <dbReference type="EMBL" id="OFV67459.1"/>
    </source>
</evidence>
<proteinExistence type="predicted"/>